<evidence type="ECO:0000259" key="4">
    <source>
        <dbReference type="Pfam" id="PF00593"/>
    </source>
</evidence>
<dbReference type="Pfam" id="PF00593">
    <property type="entry name" value="TonB_dep_Rec_b-barrel"/>
    <property type="match status" value="1"/>
</dbReference>
<dbReference type="SUPFAM" id="SSF56935">
    <property type="entry name" value="Porins"/>
    <property type="match status" value="1"/>
</dbReference>
<dbReference type="Proteomes" id="UP000324996">
    <property type="component" value="Unassembled WGS sequence"/>
</dbReference>
<protein>
    <recommendedName>
        <fullName evidence="4">TonB-dependent receptor-like beta-barrel domain-containing protein</fullName>
    </recommendedName>
</protein>
<proteinExistence type="predicted"/>
<gene>
    <name evidence="5" type="ORF">JCM17846_29990</name>
</gene>
<dbReference type="Gene3D" id="2.40.170.20">
    <property type="entry name" value="TonB-dependent receptor, beta-barrel domain"/>
    <property type="match status" value="1"/>
</dbReference>
<dbReference type="RefSeq" id="WP_390624409.1">
    <property type="nucleotide sequence ID" value="NZ_BKCN01000021.1"/>
</dbReference>
<comment type="caution">
    <text evidence="5">The sequence shown here is derived from an EMBL/GenBank/DDBJ whole genome shotgun (WGS) entry which is preliminary data.</text>
</comment>
<reference evidence="5 6" key="1">
    <citation type="submission" date="2019-09" db="EMBL/GenBank/DDBJ databases">
        <title>NBRP : Genome information of microbial organism related human and environment.</title>
        <authorList>
            <person name="Hattori M."/>
            <person name="Oshima K."/>
            <person name="Inaba H."/>
            <person name="Suda W."/>
            <person name="Sakamoto M."/>
            <person name="Iino T."/>
            <person name="Kitahara M."/>
            <person name="Oshida Y."/>
            <person name="Iida T."/>
            <person name="Kudo T."/>
            <person name="Itoh T."/>
            <person name="Ohkuma M."/>
        </authorList>
    </citation>
    <scope>NUCLEOTIDE SEQUENCE [LARGE SCALE GENOMIC DNA]</scope>
    <source>
        <strain evidence="5 6">Q-1</strain>
    </source>
</reference>
<evidence type="ECO:0000256" key="2">
    <source>
        <dbReference type="ARBA" id="ARBA00023136"/>
    </source>
</evidence>
<evidence type="ECO:0000313" key="5">
    <source>
        <dbReference type="EMBL" id="GER05317.1"/>
    </source>
</evidence>
<dbReference type="PANTHER" id="PTHR47234:SF2">
    <property type="entry name" value="TONB-DEPENDENT RECEPTOR"/>
    <property type="match status" value="1"/>
</dbReference>
<feature type="domain" description="TonB-dependent receptor-like beta-barrel" evidence="4">
    <location>
        <begin position="16"/>
        <end position="377"/>
    </location>
</feature>
<dbReference type="AlphaFoldDB" id="A0A5A7NBL2"/>
<accession>A0A5A7NBL2</accession>
<keyword evidence="3" id="KW-0998">Cell outer membrane</keyword>
<dbReference type="EMBL" id="BKCN01000021">
    <property type="protein sequence ID" value="GER05317.1"/>
    <property type="molecule type" value="Genomic_DNA"/>
</dbReference>
<evidence type="ECO:0000256" key="3">
    <source>
        <dbReference type="ARBA" id="ARBA00023237"/>
    </source>
</evidence>
<name>A0A5A7NBL2_9PROT</name>
<evidence type="ECO:0000313" key="6">
    <source>
        <dbReference type="Proteomes" id="UP000324996"/>
    </source>
</evidence>
<dbReference type="PANTHER" id="PTHR47234">
    <property type="match status" value="1"/>
</dbReference>
<comment type="subcellular location">
    <subcellularLocation>
        <location evidence="1">Cell outer membrane</location>
    </subcellularLocation>
</comment>
<evidence type="ECO:0000256" key="1">
    <source>
        <dbReference type="ARBA" id="ARBA00004442"/>
    </source>
</evidence>
<sequence>MDSFSNAINPTFGRFDVHEGYAEVNVPLIKDMFLIKDLQITGSVRQSDYSTIGATTTWSASGVWRPVDDVVFRGGRSRSVRAPNIGELFQAPAQTFIQIDDPCSQENLNEDPSVAANRIANCQALGVPADFVDPNPNISNPGANGGNPFVEEETSRSYFVGTTITPRWVPGLTLVADFFDIKIDDAIQTIGIQTIVDDCFDAAGGPAENLCNLFTRDANTNEIIDFIQGPVNTAQFKVRGVDFEALYQTELNKWLQPAFNSNFDFGNLRIRVQGTALLKQNDQTDPSDPTTLNMSEGELGTPTYRFNLNTSWNRGPLTIGHQLNWQSSQRIFDEDSFFSTEDQLNSPFAFTGDFSQHDFNITYDFLENYTIRGGITNAFDREPPGFAENNIFDFFGRRFFVGASARF</sequence>
<dbReference type="InterPro" id="IPR000531">
    <property type="entry name" value="Beta-barrel_TonB"/>
</dbReference>
<dbReference type="InterPro" id="IPR036942">
    <property type="entry name" value="Beta-barrel_TonB_sf"/>
</dbReference>
<organism evidence="5 6">
    <name type="scientific">Iodidimonas nitroreducens</name>
    <dbReference type="NCBI Taxonomy" id="1236968"/>
    <lineage>
        <taxon>Bacteria</taxon>
        <taxon>Pseudomonadati</taxon>
        <taxon>Pseudomonadota</taxon>
        <taxon>Alphaproteobacteria</taxon>
        <taxon>Iodidimonadales</taxon>
        <taxon>Iodidimonadaceae</taxon>
        <taxon>Iodidimonas</taxon>
    </lineage>
</organism>
<dbReference type="GO" id="GO:0009279">
    <property type="term" value="C:cell outer membrane"/>
    <property type="evidence" value="ECO:0007669"/>
    <property type="project" value="UniProtKB-SubCell"/>
</dbReference>
<keyword evidence="6" id="KW-1185">Reference proteome</keyword>
<keyword evidence="2" id="KW-0472">Membrane</keyword>